<accession>A0AAV4AYK4</accession>
<organism evidence="4 5">
    <name type="scientific">Plakobranchus ocellatus</name>
    <dbReference type="NCBI Taxonomy" id="259542"/>
    <lineage>
        <taxon>Eukaryota</taxon>
        <taxon>Metazoa</taxon>
        <taxon>Spiralia</taxon>
        <taxon>Lophotrochozoa</taxon>
        <taxon>Mollusca</taxon>
        <taxon>Gastropoda</taxon>
        <taxon>Heterobranchia</taxon>
        <taxon>Euthyneura</taxon>
        <taxon>Panpulmonata</taxon>
        <taxon>Sacoglossa</taxon>
        <taxon>Placobranchoidea</taxon>
        <taxon>Plakobranchidae</taxon>
        <taxon>Plakobranchus</taxon>
    </lineage>
</organism>
<dbReference type="Gene3D" id="3.30.40.10">
    <property type="entry name" value="Zinc/RING finger domain, C3HC4 (zinc finger)"/>
    <property type="match status" value="1"/>
</dbReference>
<dbReference type="InterPro" id="IPR041282">
    <property type="entry name" value="FYVE_2"/>
</dbReference>
<dbReference type="Proteomes" id="UP000735302">
    <property type="component" value="Unassembled WGS sequence"/>
</dbReference>
<name>A0AAV4AYK4_9GAST</name>
<dbReference type="PROSITE" id="PS50916">
    <property type="entry name" value="RABBD"/>
    <property type="match status" value="1"/>
</dbReference>
<reference evidence="4 5" key="1">
    <citation type="journal article" date="2021" name="Elife">
        <title>Chloroplast acquisition without the gene transfer in kleptoplastic sea slugs, Plakobranchus ocellatus.</title>
        <authorList>
            <person name="Maeda T."/>
            <person name="Takahashi S."/>
            <person name="Yoshida T."/>
            <person name="Shimamura S."/>
            <person name="Takaki Y."/>
            <person name="Nagai Y."/>
            <person name="Toyoda A."/>
            <person name="Suzuki Y."/>
            <person name="Arimoto A."/>
            <person name="Ishii H."/>
            <person name="Satoh N."/>
            <person name="Nishiyama T."/>
            <person name="Hasebe M."/>
            <person name="Maruyama T."/>
            <person name="Minagawa J."/>
            <person name="Obokata J."/>
            <person name="Shigenobu S."/>
        </authorList>
    </citation>
    <scope>NUCLEOTIDE SEQUENCE [LARGE SCALE GENOMIC DNA]</scope>
</reference>
<dbReference type="GO" id="GO:0031267">
    <property type="term" value="F:small GTPase binding"/>
    <property type="evidence" value="ECO:0007669"/>
    <property type="project" value="InterPro"/>
</dbReference>
<evidence type="ECO:0000256" key="2">
    <source>
        <dbReference type="SAM" id="MobiDB-lite"/>
    </source>
</evidence>
<dbReference type="InterPro" id="IPR011011">
    <property type="entry name" value="Znf_FYVE_PHD"/>
</dbReference>
<feature type="coiled-coil region" evidence="1">
    <location>
        <begin position="47"/>
        <end position="74"/>
    </location>
</feature>
<proteinExistence type="predicted"/>
<evidence type="ECO:0000313" key="5">
    <source>
        <dbReference type="Proteomes" id="UP000735302"/>
    </source>
</evidence>
<protein>
    <submittedName>
        <fullName evidence="4">Synaptotagmin-like 4</fullName>
    </submittedName>
</protein>
<gene>
    <name evidence="4" type="ORF">PoB_003887000</name>
</gene>
<dbReference type="InterPro" id="IPR013083">
    <property type="entry name" value="Znf_RING/FYVE/PHD"/>
</dbReference>
<dbReference type="Pfam" id="PF02318">
    <property type="entry name" value="FYVE_2"/>
    <property type="match status" value="1"/>
</dbReference>
<evidence type="ECO:0000259" key="3">
    <source>
        <dbReference type="PROSITE" id="PS50916"/>
    </source>
</evidence>
<dbReference type="GO" id="GO:0006886">
    <property type="term" value="P:intracellular protein transport"/>
    <property type="evidence" value="ECO:0007669"/>
    <property type="project" value="InterPro"/>
</dbReference>
<sequence length="240" mass="26919">MPAANRRGRDPAREDVKSGDSASRVPPIKLDLRGLTDKEEVIILEVIKRDERERALLDAKISEIRREIQDLRKAGALVSGDDPAHMCARCKAKIAVGGASRILPWVGGERAERCVVCKFLVCPKCRSRQPKGNWICVLCLKCRQEKLLTGEWVNKGQSSEPQGSDLLRMSLRDRSKGRQLFLLNIQTELLRLARLPMRREEPHASAASQKLGWPRSPRAKSLADHDLCELKAWLTTISAS</sequence>
<dbReference type="SUPFAM" id="SSF57903">
    <property type="entry name" value="FYVE/PHD zinc finger"/>
    <property type="match status" value="1"/>
</dbReference>
<comment type="caution">
    <text evidence="4">The sequence shown here is derived from an EMBL/GenBank/DDBJ whole genome shotgun (WGS) entry which is preliminary data.</text>
</comment>
<dbReference type="AlphaFoldDB" id="A0AAV4AYK4"/>
<dbReference type="InterPro" id="IPR010911">
    <property type="entry name" value="Rab_BD"/>
</dbReference>
<feature type="compositionally biased region" description="Basic and acidic residues" evidence="2">
    <location>
        <begin position="7"/>
        <end position="18"/>
    </location>
</feature>
<keyword evidence="1" id="KW-0175">Coiled coil</keyword>
<feature type="domain" description="RabBD" evidence="3">
    <location>
        <begin position="29"/>
        <end position="156"/>
    </location>
</feature>
<keyword evidence="5" id="KW-1185">Reference proteome</keyword>
<dbReference type="EMBL" id="BLXT01004413">
    <property type="protein sequence ID" value="GFO12365.1"/>
    <property type="molecule type" value="Genomic_DNA"/>
</dbReference>
<evidence type="ECO:0000256" key="1">
    <source>
        <dbReference type="SAM" id="Coils"/>
    </source>
</evidence>
<feature type="region of interest" description="Disordered" evidence="2">
    <location>
        <begin position="1"/>
        <end position="24"/>
    </location>
</feature>
<evidence type="ECO:0000313" key="4">
    <source>
        <dbReference type="EMBL" id="GFO12365.1"/>
    </source>
</evidence>